<dbReference type="Pfam" id="PF03720">
    <property type="entry name" value="UDPG_MGDP_dh_C"/>
    <property type="match status" value="1"/>
</dbReference>
<sequence>MILHETRIAVIGLGYVGLPLAAEFGKKYPTLGFDVNETRIEELREGIDRTGEVASLEDSQQLTFTTDPEHLRDCNVYIVAVPTPVDSDMRPDLTPLFSASQTVGNVITKGDVVIYESTVYPGATEEDCIPLVEQASGLIYNRDFFAGYSPERINPGDHERPLTRIVKVTSGSTPETARFVDELYSSIIQAGTYKATSIKVAEASKVVENTQRDVNIALINELSMVLSRLGIDTNEVINAASTKWNFMRLQPGLVGGHCIGVDPYYLLHRAARAGFVPDIIRTARQINSGMSREAVLRLVRAMTENSIPIRDARVLVMGATFKENCPDIRNTKVVELVKAMEGWGMSVVTTDPIADPIELQHEYGLVLSEPELGTYDVVVLAVPHAEFLCEDEGGLRGWLRPGGLLFDIKSALPRDQSDLRL</sequence>
<organism evidence="6 7">
    <name type="scientific">Paracoccus albicereus</name>
    <dbReference type="NCBI Taxonomy" id="2922394"/>
    <lineage>
        <taxon>Bacteria</taxon>
        <taxon>Pseudomonadati</taxon>
        <taxon>Pseudomonadota</taxon>
        <taxon>Alphaproteobacteria</taxon>
        <taxon>Rhodobacterales</taxon>
        <taxon>Paracoccaceae</taxon>
        <taxon>Paracoccus</taxon>
    </lineage>
</organism>
<dbReference type="SUPFAM" id="SSF52413">
    <property type="entry name" value="UDP-glucose/GDP-mannose dehydrogenase C-terminal domain"/>
    <property type="match status" value="1"/>
</dbReference>
<name>A0ABT1MPB4_9RHOB</name>
<evidence type="ECO:0000256" key="1">
    <source>
        <dbReference type="ARBA" id="ARBA00006601"/>
    </source>
</evidence>
<dbReference type="InterPro" id="IPR008927">
    <property type="entry name" value="6-PGluconate_DH-like_C_sf"/>
</dbReference>
<dbReference type="PIRSF" id="PIRSF000124">
    <property type="entry name" value="UDPglc_GDPman_dh"/>
    <property type="match status" value="1"/>
</dbReference>
<dbReference type="PANTHER" id="PTHR43491:SF2">
    <property type="entry name" value="UDP-N-ACETYL-D-MANNOSAMINE DEHYDROGENASE"/>
    <property type="match status" value="1"/>
</dbReference>
<dbReference type="InterPro" id="IPR028359">
    <property type="entry name" value="UDP_ManNAc/GlcNAc_DH"/>
</dbReference>
<protein>
    <submittedName>
        <fullName evidence="6">Nucleotide sugar dehydrogenase</fullName>
    </submittedName>
</protein>
<accession>A0ABT1MPB4</accession>
<dbReference type="SUPFAM" id="SSF48179">
    <property type="entry name" value="6-phosphogluconate dehydrogenase C-terminal domain-like"/>
    <property type="match status" value="1"/>
</dbReference>
<dbReference type="RefSeq" id="WP_255329131.1">
    <property type="nucleotide sequence ID" value="NZ_JAKZEU010000002.1"/>
</dbReference>
<evidence type="ECO:0000313" key="6">
    <source>
        <dbReference type="EMBL" id="MCQ0970139.1"/>
    </source>
</evidence>
<keyword evidence="2" id="KW-0560">Oxidoreductase</keyword>
<gene>
    <name evidence="6" type="ORF">MLD63_06865</name>
</gene>
<dbReference type="InterPro" id="IPR001732">
    <property type="entry name" value="UDP-Glc/GDP-Man_DH_N"/>
</dbReference>
<dbReference type="InterPro" id="IPR036220">
    <property type="entry name" value="UDP-Glc/GDP-Man_DH_C_sf"/>
</dbReference>
<dbReference type="Pfam" id="PF00984">
    <property type="entry name" value="UDPG_MGDP_dh"/>
    <property type="match status" value="1"/>
</dbReference>
<evidence type="ECO:0000256" key="2">
    <source>
        <dbReference type="ARBA" id="ARBA00023002"/>
    </source>
</evidence>
<proteinExistence type="inferred from homology"/>
<dbReference type="NCBIfam" id="TIGR03026">
    <property type="entry name" value="NDP-sugDHase"/>
    <property type="match status" value="1"/>
</dbReference>
<dbReference type="Pfam" id="PF03721">
    <property type="entry name" value="UDPG_MGDP_dh_N"/>
    <property type="match status" value="1"/>
</dbReference>
<evidence type="ECO:0000313" key="7">
    <source>
        <dbReference type="Proteomes" id="UP001203945"/>
    </source>
</evidence>
<feature type="domain" description="UDP-glucose/GDP-mannose dehydrogenase C-terminal" evidence="5">
    <location>
        <begin position="315"/>
        <end position="414"/>
    </location>
</feature>
<evidence type="ECO:0000256" key="4">
    <source>
        <dbReference type="PIRNR" id="PIRNR000124"/>
    </source>
</evidence>
<dbReference type="EMBL" id="JAKZEU010000002">
    <property type="protein sequence ID" value="MCQ0970139.1"/>
    <property type="molecule type" value="Genomic_DNA"/>
</dbReference>
<comment type="caution">
    <text evidence="6">The sequence shown here is derived from an EMBL/GenBank/DDBJ whole genome shotgun (WGS) entry which is preliminary data.</text>
</comment>
<dbReference type="Proteomes" id="UP001203945">
    <property type="component" value="Unassembled WGS sequence"/>
</dbReference>
<dbReference type="SMART" id="SM00984">
    <property type="entry name" value="UDPG_MGDP_dh_C"/>
    <property type="match status" value="1"/>
</dbReference>
<evidence type="ECO:0000256" key="3">
    <source>
        <dbReference type="ARBA" id="ARBA00023027"/>
    </source>
</evidence>
<dbReference type="PANTHER" id="PTHR43491">
    <property type="entry name" value="UDP-N-ACETYL-D-MANNOSAMINE DEHYDROGENASE"/>
    <property type="match status" value="1"/>
</dbReference>
<dbReference type="Gene3D" id="3.40.50.720">
    <property type="entry name" value="NAD(P)-binding Rossmann-like Domain"/>
    <property type="match status" value="2"/>
</dbReference>
<dbReference type="InterPro" id="IPR017476">
    <property type="entry name" value="UDP-Glc/GDP-Man"/>
</dbReference>
<dbReference type="InterPro" id="IPR014026">
    <property type="entry name" value="UDP-Glc/GDP-Man_DH_dimer"/>
</dbReference>
<dbReference type="SUPFAM" id="SSF51735">
    <property type="entry name" value="NAD(P)-binding Rossmann-fold domains"/>
    <property type="match status" value="1"/>
</dbReference>
<evidence type="ECO:0000259" key="5">
    <source>
        <dbReference type="SMART" id="SM00984"/>
    </source>
</evidence>
<keyword evidence="7" id="KW-1185">Reference proteome</keyword>
<dbReference type="InterPro" id="IPR014027">
    <property type="entry name" value="UDP-Glc/GDP-Man_DH_C"/>
</dbReference>
<dbReference type="InterPro" id="IPR036291">
    <property type="entry name" value="NAD(P)-bd_dom_sf"/>
</dbReference>
<keyword evidence="3" id="KW-0520">NAD</keyword>
<reference evidence="6 7" key="1">
    <citation type="submission" date="2022-03" db="EMBL/GenBank/DDBJ databases">
        <authorList>
            <person name="He Y."/>
        </authorList>
    </citation>
    <scope>NUCLEOTIDE SEQUENCE [LARGE SCALE GENOMIC DNA]</scope>
    <source>
        <strain evidence="6 7">TK19116</strain>
    </source>
</reference>
<comment type="similarity">
    <text evidence="1 4">Belongs to the UDP-glucose/GDP-mannose dehydrogenase family.</text>
</comment>
<dbReference type="PIRSF" id="PIRSF500136">
    <property type="entry name" value="UDP_ManNAc_DH"/>
    <property type="match status" value="1"/>
</dbReference>